<dbReference type="AlphaFoldDB" id="A0A0E9TT23"/>
<proteinExistence type="predicted"/>
<evidence type="ECO:0000313" key="1">
    <source>
        <dbReference type="EMBL" id="JAH56622.1"/>
    </source>
</evidence>
<dbReference type="EMBL" id="GBXM01051955">
    <property type="protein sequence ID" value="JAH56622.1"/>
    <property type="molecule type" value="Transcribed_RNA"/>
</dbReference>
<sequence>MTERRSNFANVCSRLLVFH</sequence>
<name>A0A0E9TT23_ANGAN</name>
<reference evidence="1" key="1">
    <citation type="submission" date="2014-11" db="EMBL/GenBank/DDBJ databases">
        <authorList>
            <person name="Amaro Gonzalez C."/>
        </authorList>
    </citation>
    <scope>NUCLEOTIDE SEQUENCE</scope>
</reference>
<reference evidence="1" key="2">
    <citation type="journal article" date="2015" name="Fish Shellfish Immunol.">
        <title>Early steps in the European eel (Anguilla anguilla)-Vibrio vulnificus interaction in the gills: Role of the RtxA13 toxin.</title>
        <authorList>
            <person name="Callol A."/>
            <person name="Pajuelo D."/>
            <person name="Ebbesson L."/>
            <person name="Teles M."/>
            <person name="MacKenzie S."/>
            <person name="Amaro C."/>
        </authorList>
    </citation>
    <scope>NUCLEOTIDE SEQUENCE</scope>
</reference>
<accession>A0A0E9TT23</accession>
<organism evidence="1">
    <name type="scientific">Anguilla anguilla</name>
    <name type="common">European freshwater eel</name>
    <name type="synonym">Muraena anguilla</name>
    <dbReference type="NCBI Taxonomy" id="7936"/>
    <lineage>
        <taxon>Eukaryota</taxon>
        <taxon>Metazoa</taxon>
        <taxon>Chordata</taxon>
        <taxon>Craniata</taxon>
        <taxon>Vertebrata</taxon>
        <taxon>Euteleostomi</taxon>
        <taxon>Actinopterygii</taxon>
        <taxon>Neopterygii</taxon>
        <taxon>Teleostei</taxon>
        <taxon>Anguilliformes</taxon>
        <taxon>Anguillidae</taxon>
        <taxon>Anguilla</taxon>
    </lineage>
</organism>
<protein>
    <submittedName>
        <fullName evidence="1">Uncharacterized protein</fullName>
    </submittedName>
</protein>